<evidence type="ECO:0008006" key="5">
    <source>
        <dbReference type="Google" id="ProtNLM"/>
    </source>
</evidence>
<feature type="domain" description="Glycosyltransferase Maf N-terminal" evidence="2">
    <location>
        <begin position="109"/>
        <end position="216"/>
    </location>
</feature>
<dbReference type="Pfam" id="PF01973">
    <property type="entry name" value="MptE-like"/>
    <property type="match status" value="1"/>
</dbReference>
<evidence type="ECO:0000259" key="1">
    <source>
        <dbReference type="Pfam" id="PF01973"/>
    </source>
</evidence>
<evidence type="ECO:0000259" key="2">
    <source>
        <dbReference type="Pfam" id="PF20157"/>
    </source>
</evidence>
<comment type="caution">
    <text evidence="3">The sequence shown here is derived from an EMBL/GenBank/DDBJ whole genome shotgun (WGS) entry which is preliminary data.</text>
</comment>
<dbReference type="PANTHER" id="PTHR41786:SF1">
    <property type="entry name" value="6-HYDROXYMETHYLPTERIN DIPHOSPHOKINASE MPTE-LIKE DOMAIN-CONTAINING PROTEIN"/>
    <property type="match status" value="1"/>
</dbReference>
<dbReference type="Pfam" id="PF20157">
    <property type="entry name" value="Maf_flag10_N"/>
    <property type="match status" value="2"/>
</dbReference>
<protein>
    <recommendedName>
        <fullName evidence="5">DUF115 domain-containing protein</fullName>
    </recommendedName>
</protein>
<dbReference type="InterPro" id="IPR002826">
    <property type="entry name" value="MptE-like"/>
</dbReference>
<accession>A0AB36FXL2</accession>
<sequence length="1126" mass="128168">MLQQIQFHVHEDERQQQNIERALAQEIRENYRLSISAFERFIPTLADLIKKHDSSVSTLLCNKFGELNIINYNTGQVLYGEHPKQEVLSHYNAYIARTAPISLSSDNEKSVSAMVVMGLGLGYHIENLIREGRYQHIVVYEPNIDYFVCSLSSLNWRDLLNIAKERSIALYLQIGSDGANFAKDMLELKKHIGVDRLDFYKHLHNPVFNSLESKLMTSDWHELQSWLPARNTTSISESYLHQWAPLKDDKELRSSNLDEERKNNNLVALKKYFPNLYEEFVNYEPQQWSPSANVDGEVYLYHKSTNALFSSAPIVDAKTNFKSFASKPNKDGLLLSYKGKKLKGYLHYQLVEECESVLKDVQEKQSALPTQVKSIIQFGIGSGYGLNDLVKEHDIGMLFICEPNRDFFYASLFAIDWANIISSFDDGKKRLYLNIGDDGSNLTNDLLIQFQSVGPYVLANTFFYQSYVNEKLTDAVAQLREQLLVMIAMGDYFDNALYGIAHTRWALKNSVPFLLADAKRRLTSLTLNVPVFIVGNGPSLDGLIETLKTEQDRAIIVSCGTALYALYKNGLTPDFHAEIETNRSTFDWLSRINDADYLKRITLLSCNGIHPDSANLFKNTLLAFKQGEASTVSLTEIHKSHPFELLNFSYPTVLNFTADLFTTIGFQDIYLLGTDLGFASDDYHHSKSSGYYDSEGKELYNYASNHQISLVVKGNFKPWVKTKYEFKVSAKVLEQNFASKNSYIYNLSNGAYINGADTLSAENVLIVATSAQKERAKEEIFNNIFSAAENSTLMSKFEAKYKPSSLIEELNALNNLFTESLSSKLDIEELIHEQREFIVSSLLRKKSLVFYYFNGTFNYVNSIFSKLLNVMDESVVIETGNALKEVWQAFIADSIKLLEHSQFQFDAVSPHTSLRRNNVLIDKWNTQPLSVQHQNIAFEPKTKLTELALQNAQNATQILINWVDEKAQSLDDGENTCNIVWLENVGDVKLSFRGLTLLARGDFNDLGVPYQNNPLTLFETSLVAFSSGLKNVILLQKVSFHPSLEHDYFDKFISLSKHYFCYAGPDFLVLSQNSLRSEDLLLLSGDRLIFIPRVKVKDFRKESISQEEYLQRVDAVNDMLVSQLEA</sequence>
<evidence type="ECO:0000313" key="3">
    <source>
        <dbReference type="EMBL" id="OES34189.1"/>
    </source>
</evidence>
<dbReference type="InterPro" id="IPR045376">
    <property type="entry name" value="Maf_N"/>
</dbReference>
<name>A0AB36FXL2_ALTMA</name>
<keyword evidence="4" id="KW-1185">Reference proteome</keyword>
<feature type="domain" description="6-hydroxymethylpterin diphosphokinase MptE-like" evidence="1">
    <location>
        <begin position="521"/>
        <end position="679"/>
    </location>
</feature>
<organism evidence="3 4">
    <name type="scientific">Alteromonas macleodii</name>
    <name type="common">Pseudoalteromonas macleodii</name>
    <dbReference type="NCBI Taxonomy" id="28108"/>
    <lineage>
        <taxon>Bacteria</taxon>
        <taxon>Pseudomonadati</taxon>
        <taxon>Pseudomonadota</taxon>
        <taxon>Gammaproteobacteria</taxon>
        <taxon>Alteromonadales</taxon>
        <taxon>Alteromonadaceae</taxon>
        <taxon>Alteromonas/Salinimonas group</taxon>
        <taxon>Alteromonas</taxon>
    </lineage>
</organism>
<dbReference type="EMBL" id="MIPY01000008">
    <property type="protein sequence ID" value="OES34189.1"/>
    <property type="molecule type" value="Genomic_DNA"/>
</dbReference>
<gene>
    <name evidence="3" type="ORF">BFV95_1031</name>
</gene>
<dbReference type="RefSeq" id="WP_069943888.1">
    <property type="nucleotide sequence ID" value="NZ_MIPW01000006.1"/>
</dbReference>
<evidence type="ECO:0000313" key="4">
    <source>
        <dbReference type="Proteomes" id="UP000095392"/>
    </source>
</evidence>
<proteinExistence type="predicted"/>
<feature type="domain" description="Glycosyltransferase Maf N-terminal" evidence="2">
    <location>
        <begin position="263"/>
        <end position="487"/>
    </location>
</feature>
<dbReference type="Proteomes" id="UP000095392">
    <property type="component" value="Unassembled WGS sequence"/>
</dbReference>
<dbReference type="AlphaFoldDB" id="A0AB36FXL2"/>
<reference evidence="3 4" key="1">
    <citation type="submission" date="2016-09" db="EMBL/GenBank/DDBJ databases">
        <title>Draft Genome Sequence of four Alteromonas macleodii strains isolated from copper coupons and grown long-term at elevated copper levels.</title>
        <authorList>
            <person name="Cusick K."/>
            <person name="Dale J."/>
            <person name="Little B."/>
            <person name="Biffinger J."/>
        </authorList>
    </citation>
    <scope>NUCLEOTIDE SEQUENCE [LARGE SCALE GENOMIC DNA]</scope>
    <source>
        <strain evidence="3 4">KCP01</strain>
    </source>
</reference>
<dbReference type="PANTHER" id="PTHR41786">
    <property type="entry name" value="MOTILITY ACCESSORY FACTOR MAF"/>
    <property type="match status" value="1"/>
</dbReference>